<comment type="caution">
    <text evidence="2">The sequence shown here is derived from an EMBL/GenBank/DDBJ whole genome shotgun (WGS) entry which is preliminary data.</text>
</comment>
<dbReference type="AlphaFoldDB" id="A0A402AVS9"/>
<gene>
    <name evidence="2" type="ORF">KDK_70160</name>
</gene>
<evidence type="ECO:0000313" key="2">
    <source>
        <dbReference type="EMBL" id="GCE23216.1"/>
    </source>
</evidence>
<feature type="compositionally biased region" description="Polar residues" evidence="1">
    <location>
        <begin position="252"/>
        <end position="267"/>
    </location>
</feature>
<organism evidence="2 3">
    <name type="scientific">Dictyobacter kobayashii</name>
    <dbReference type="NCBI Taxonomy" id="2014872"/>
    <lineage>
        <taxon>Bacteria</taxon>
        <taxon>Bacillati</taxon>
        <taxon>Chloroflexota</taxon>
        <taxon>Ktedonobacteria</taxon>
        <taxon>Ktedonobacterales</taxon>
        <taxon>Dictyobacteraceae</taxon>
        <taxon>Dictyobacter</taxon>
    </lineage>
</organism>
<protein>
    <submittedName>
        <fullName evidence="2">Uncharacterized protein</fullName>
    </submittedName>
</protein>
<evidence type="ECO:0000256" key="1">
    <source>
        <dbReference type="SAM" id="MobiDB-lite"/>
    </source>
</evidence>
<reference evidence="3" key="1">
    <citation type="submission" date="2018-12" db="EMBL/GenBank/DDBJ databases">
        <title>Tengunoibacter tsumagoiensis gen. nov., sp. nov., Dictyobacter kobayashii sp. nov., D. alpinus sp. nov., and D. joshuensis sp. nov. and description of Dictyobacteraceae fam. nov. within the order Ktedonobacterales isolated from Tengu-no-mugimeshi.</title>
        <authorList>
            <person name="Wang C.M."/>
            <person name="Zheng Y."/>
            <person name="Sakai Y."/>
            <person name="Toyoda A."/>
            <person name="Minakuchi Y."/>
            <person name="Abe K."/>
            <person name="Yokota A."/>
            <person name="Yabe S."/>
        </authorList>
    </citation>
    <scope>NUCLEOTIDE SEQUENCE [LARGE SCALE GENOMIC DNA]</scope>
    <source>
        <strain evidence="3">Uno11</strain>
    </source>
</reference>
<name>A0A402AVS9_9CHLR</name>
<accession>A0A402AVS9</accession>
<evidence type="ECO:0000313" key="3">
    <source>
        <dbReference type="Proteomes" id="UP000287188"/>
    </source>
</evidence>
<proteinExistence type="predicted"/>
<keyword evidence="3" id="KW-1185">Reference proteome</keyword>
<dbReference type="Proteomes" id="UP000287188">
    <property type="component" value="Unassembled WGS sequence"/>
</dbReference>
<dbReference type="EMBL" id="BIFS01000002">
    <property type="protein sequence ID" value="GCE23216.1"/>
    <property type="molecule type" value="Genomic_DNA"/>
</dbReference>
<sequence length="726" mass="81459">MKERVSHRFTLNAETTSGTYESELLNSSKATADLSARYLNAIRLSQDDLDGWIEHGAHPENLPNACNQCPFKATCHDAFGYVDLNPASEGTQRVGLYPFNEEAIWTMYQQLDRSSTAHTPRSLLSSVVGYVLESHGPKIPAGEFPPQANHMGSDFRAPSLYNLSQRQLLRQQVLAQGGSDTTAIRLESLILFWGTRSINSSVIRQRRLVGGLSQEIFQAFNLPFIDGEVTTASSTPPPSTLAYPLSRRSNFVSPNPGSDTSAPSAQEATKEKEVQIPIEAQKTSPIILGRYTEDINNWSNGAKLQNYEKLRELLVSFIETSIDWEMYAISTAQVKDRIKPLRMAFEDQVGKTINTNDSLVFKRSLSMVTVLQALDYLNVNSKNPAPEQIGGYLILLSSWLTENEADIVAFAQRPTAQSSEKRPLISIALANCVLLSCLQGTFEHRSYSARELLSLVLTDCVRGTDKQWQNAIAQSEQYRSKKWASLMTGVVRKDNYINTSRKSLLQLLNRPQGGVSSVRFIDADLALDILETFEQNNWNLSPMEPVGNSASKEWAANYEINQAFIAHFGATLKDERALVTDKLNALQELIGNSDPKEVFAQIQKWIDTMKQLQKPYQLEVKSTINAQRLTRILNSLEQVAKENRPKALALRLSGIISTQKEATEHLQFLQSFKNEVGKQLTQLQQRFDKLRDETARSTPPALVERTYQEVENIIQHTLQENQEVLS</sequence>
<feature type="region of interest" description="Disordered" evidence="1">
    <location>
        <begin position="252"/>
        <end position="273"/>
    </location>
</feature>